<name>A0AAJ3NP86_9MYCO</name>
<dbReference type="AlphaFoldDB" id="A0AAJ3NP86"/>
<organism evidence="2 3">
    <name type="scientific">Mycobacterium saskatchewanense</name>
    <dbReference type="NCBI Taxonomy" id="220927"/>
    <lineage>
        <taxon>Bacteria</taxon>
        <taxon>Bacillati</taxon>
        <taxon>Actinomycetota</taxon>
        <taxon>Actinomycetes</taxon>
        <taxon>Mycobacteriales</taxon>
        <taxon>Mycobacteriaceae</taxon>
        <taxon>Mycobacterium</taxon>
        <taxon>Mycobacterium simiae complex</taxon>
    </lineage>
</organism>
<dbReference type="Proteomes" id="UP000193387">
    <property type="component" value="Unassembled WGS sequence"/>
</dbReference>
<reference evidence="2 3" key="1">
    <citation type="submission" date="2016-01" db="EMBL/GenBank/DDBJ databases">
        <title>The new phylogeny of the genus Mycobacterium.</title>
        <authorList>
            <person name="Tarcisio F."/>
            <person name="Conor M."/>
            <person name="Antonella G."/>
            <person name="Elisabetta G."/>
            <person name="Giulia F.S."/>
            <person name="Sara T."/>
            <person name="Anna F."/>
            <person name="Clotilde B."/>
            <person name="Roberto B."/>
            <person name="Veronica D.S."/>
            <person name="Fabio R."/>
            <person name="Monica P."/>
            <person name="Olivier J."/>
            <person name="Enrico T."/>
            <person name="Nicola S."/>
        </authorList>
    </citation>
    <scope>NUCLEOTIDE SEQUENCE [LARGE SCALE GENOMIC DNA]</scope>
    <source>
        <strain evidence="2 3">DSM 44616</strain>
    </source>
</reference>
<evidence type="ECO:0000313" key="3">
    <source>
        <dbReference type="Proteomes" id="UP000193387"/>
    </source>
</evidence>
<feature type="region of interest" description="Disordered" evidence="1">
    <location>
        <begin position="1"/>
        <end position="74"/>
    </location>
</feature>
<dbReference type="EMBL" id="LQPR01000030">
    <property type="protein sequence ID" value="ORW71385.1"/>
    <property type="molecule type" value="Genomic_DNA"/>
</dbReference>
<accession>A0AAJ3NP86</accession>
<protein>
    <submittedName>
        <fullName evidence="2">Uncharacterized protein</fullName>
    </submittedName>
</protein>
<keyword evidence="3" id="KW-1185">Reference proteome</keyword>
<gene>
    <name evidence="2" type="ORF">AWC23_14240</name>
</gene>
<comment type="caution">
    <text evidence="2">The sequence shown here is derived from an EMBL/GenBank/DDBJ whole genome shotgun (WGS) entry which is preliminary data.</text>
</comment>
<evidence type="ECO:0000256" key="1">
    <source>
        <dbReference type="SAM" id="MobiDB-lite"/>
    </source>
</evidence>
<evidence type="ECO:0000313" key="2">
    <source>
        <dbReference type="EMBL" id="ORW71385.1"/>
    </source>
</evidence>
<proteinExistence type="predicted"/>
<sequence>MTVSQSAGSITRTPVGAPPGAHRNQPIHTTDLDGSPPVGVLCPHPTHDSLTPTARTIGAAPAPRAAVPGHRERC</sequence>
<feature type="compositionally biased region" description="Polar residues" evidence="1">
    <location>
        <begin position="1"/>
        <end position="12"/>
    </location>
</feature>
<feature type="compositionally biased region" description="Low complexity" evidence="1">
    <location>
        <begin position="51"/>
        <end position="66"/>
    </location>
</feature>